<gene>
    <name evidence="2" type="ORF">PMEL1_00827</name>
</gene>
<dbReference type="EMBL" id="AP018049">
    <property type="protein sequence ID" value="BBA28914.1"/>
    <property type="molecule type" value="Genomic_DNA"/>
</dbReference>
<keyword evidence="1" id="KW-0732">Signal</keyword>
<organism evidence="2 3">
    <name type="scientific">Prevotella melaninogenica</name>
    <dbReference type="NCBI Taxonomy" id="28132"/>
    <lineage>
        <taxon>Bacteria</taxon>
        <taxon>Pseudomonadati</taxon>
        <taxon>Bacteroidota</taxon>
        <taxon>Bacteroidia</taxon>
        <taxon>Bacteroidales</taxon>
        <taxon>Prevotellaceae</taxon>
        <taxon>Prevotella</taxon>
    </lineage>
</organism>
<reference evidence="2 3" key="1">
    <citation type="submission" date="2017-05" db="EMBL/GenBank/DDBJ databases">
        <title>whole genome sequence of Prevotella melaninogenica GAI 07411.</title>
        <authorList>
            <person name="Kondo Y."/>
            <person name="Hoshino T."/>
        </authorList>
    </citation>
    <scope>NUCLEOTIDE SEQUENCE [LARGE SCALE GENOMIC DNA]</scope>
    <source>
        <strain evidence="2 3">GAI 07411</strain>
    </source>
</reference>
<dbReference type="Proteomes" id="UP000267517">
    <property type="component" value="Chromosome I"/>
</dbReference>
<dbReference type="RefSeq" id="WP_120174085.1">
    <property type="nucleotide sequence ID" value="NZ_AP018049.1"/>
</dbReference>
<dbReference type="AlphaFoldDB" id="A0A250KG66"/>
<feature type="chain" id="PRO_5012829235" evidence="1">
    <location>
        <begin position="24"/>
        <end position="152"/>
    </location>
</feature>
<name>A0A250KG66_9BACT</name>
<evidence type="ECO:0000256" key="1">
    <source>
        <dbReference type="SAM" id="SignalP"/>
    </source>
</evidence>
<evidence type="ECO:0000313" key="2">
    <source>
        <dbReference type="EMBL" id="BBA28914.1"/>
    </source>
</evidence>
<proteinExistence type="predicted"/>
<dbReference type="PROSITE" id="PS51257">
    <property type="entry name" value="PROKAR_LIPOPROTEIN"/>
    <property type="match status" value="1"/>
</dbReference>
<feature type="signal peptide" evidence="1">
    <location>
        <begin position="1"/>
        <end position="23"/>
    </location>
</feature>
<dbReference type="OrthoDB" id="8613168at2"/>
<protein>
    <submittedName>
        <fullName evidence="2">META domain-containing protein</fullName>
    </submittedName>
</protein>
<evidence type="ECO:0000313" key="3">
    <source>
        <dbReference type="Proteomes" id="UP000267517"/>
    </source>
</evidence>
<sequence>MMKKLLLAFAATMLLLSSCGTHKTVVGKSNIVSYTEARNYFHIGDETKPIIKKITSQETLAKEFGEAAFMGKDGEPTKIDFNKNFAIAYIFPQTNRKTVLAPLSLTLKKKHLVLEYKLEQGKEQTFFTQPFFIIVVDKKYIDYNVVEVKSWD</sequence>
<accession>A0A250KG66</accession>